<reference evidence="3" key="1">
    <citation type="journal article" date="2016" name="Genome Announc.">
        <title>Complete Genome Sequence of Geobacillus thermoglucosidasius NCIMB 11955, the Progenitor of a Bioethanol Production Strain.</title>
        <authorList>
            <person name="Sheng L."/>
            <person name="Zhang Y."/>
            <person name="Minton N.P."/>
        </authorList>
    </citation>
    <scope>NUCLEOTIDE SEQUENCE [LARGE SCALE GENOMIC DNA]</scope>
    <source>
        <strain evidence="3">NCIMB 11955</strain>
    </source>
</reference>
<evidence type="ECO:0000313" key="2">
    <source>
        <dbReference type="EMBL" id="ANZ29631.1"/>
    </source>
</evidence>
<keyword evidence="3" id="KW-1185">Reference proteome</keyword>
<evidence type="ECO:0000259" key="1">
    <source>
        <dbReference type="Pfam" id="PF18476"/>
    </source>
</evidence>
<dbReference type="Proteomes" id="UP000093052">
    <property type="component" value="Chromosome"/>
</dbReference>
<gene>
    <name evidence="2" type="ORF">BCV53_05715</name>
</gene>
<protein>
    <recommendedName>
        <fullName evidence="1">PIN like domain-containing protein</fullName>
    </recommendedName>
</protein>
<dbReference type="Pfam" id="PF18476">
    <property type="entry name" value="PIN_8"/>
    <property type="match status" value="1"/>
</dbReference>
<dbReference type="AlphaFoldDB" id="A0AAN0YMS7"/>
<evidence type="ECO:0000313" key="3">
    <source>
        <dbReference type="Proteomes" id="UP000093052"/>
    </source>
</evidence>
<proteinExistence type="predicted"/>
<organism evidence="2 3">
    <name type="scientific">Parageobacillus thermoglucosidasius</name>
    <name type="common">Geobacillus thermoglucosidasius</name>
    <dbReference type="NCBI Taxonomy" id="1426"/>
    <lineage>
        <taxon>Bacteria</taxon>
        <taxon>Bacillati</taxon>
        <taxon>Bacillota</taxon>
        <taxon>Bacilli</taxon>
        <taxon>Bacillales</taxon>
        <taxon>Anoxybacillaceae</taxon>
        <taxon>Parageobacillus</taxon>
    </lineage>
</organism>
<feature type="domain" description="PIN like" evidence="1">
    <location>
        <begin position="28"/>
        <end position="77"/>
    </location>
</feature>
<sequence length="251" mass="29988">MYLLGLKTKMIEINKVLEPMVVLRYQQLYGDLIVWNQMIDKAREKNMERPIIFITEEKKEDWWEKDGSKIKRPHPHLIQEFLEKTGQKFYMYRTDSFVQYAKKYLGANVTDEQIQNVTEQVENIRKVDELKEKKQRTKIDIDKVLKWLTDDEKARFNKMLSDSYDFELNPDVATFKYNRAIEWALRVSVTKMEGKLLELISIMASFHSGYAHEAQQIYDNLPEDLNKRATILLEAIKRLEDRIAFYEVQGY</sequence>
<name>A0AAN0YMS7_PARTM</name>
<accession>A0AAN0YMS7</accession>
<dbReference type="InterPro" id="IPR041578">
    <property type="entry name" value="PIN_8"/>
</dbReference>
<dbReference type="EMBL" id="CP016622">
    <property type="protein sequence ID" value="ANZ29631.1"/>
    <property type="molecule type" value="Genomic_DNA"/>
</dbReference>
<dbReference type="KEGG" id="ptl:AOT13_05705"/>